<evidence type="ECO:0000313" key="3">
    <source>
        <dbReference type="Proteomes" id="UP000019487"/>
    </source>
</evidence>
<dbReference type="EMBL" id="AYSA01000164">
    <property type="protein sequence ID" value="ESZ95781.1"/>
    <property type="molecule type" value="Genomic_DNA"/>
</dbReference>
<accession>W9CIT9</accession>
<evidence type="ECO:0000256" key="1">
    <source>
        <dbReference type="SAM" id="SignalP"/>
    </source>
</evidence>
<protein>
    <submittedName>
        <fullName evidence="2">Uncharacterized protein</fullName>
    </submittedName>
</protein>
<keyword evidence="1" id="KW-0732">Signal</keyword>
<evidence type="ECO:0000313" key="2">
    <source>
        <dbReference type="EMBL" id="ESZ95781.1"/>
    </source>
</evidence>
<gene>
    <name evidence="2" type="ORF">SBOR_3798</name>
</gene>
<organism evidence="2 3">
    <name type="scientific">Sclerotinia borealis (strain F-4128)</name>
    <dbReference type="NCBI Taxonomy" id="1432307"/>
    <lineage>
        <taxon>Eukaryota</taxon>
        <taxon>Fungi</taxon>
        <taxon>Dikarya</taxon>
        <taxon>Ascomycota</taxon>
        <taxon>Pezizomycotina</taxon>
        <taxon>Leotiomycetes</taxon>
        <taxon>Helotiales</taxon>
        <taxon>Sclerotiniaceae</taxon>
        <taxon>Sclerotinia</taxon>
    </lineage>
</organism>
<dbReference type="Proteomes" id="UP000019487">
    <property type="component" value="Unassembled WGS sequence"/>
</dbReference>
<dbReference type="PROSITE" id="PS51257">
    <property type="entry name" value="PROKAR_LIPOPROTEIN"/>
    <property type="match status" value="1"/>
</dbReference>
<feature type="signal peptide" evidence="1">
    <location>
        <begin position="1"/>
        <end position="20"/>
    </location>
</feature>
<dbReference type="AlphaFoldDB" id="W9CIT9"/>
<feature type="chain" id="PRO_5004918607" evidence="1">
    <location>
        <begin position="21"/>
        <end position="144"/>
    </location>
</feature>
<sequence length="144" mass="14878">MKLFNITIISLLAGMQIITAATSTYTAQSCVTRDTSKSTSKVSTTIHRNTIKSVATSTIKLTAQTITITPPGQKFISTSLATATTPVPGLQVTDTITETRVHSTATITTQSTTTSPTSPGFNPLASNSAVIYVAIAAGGASKKV</sequence>
<proteinExistence type="predicted"/>
<dbReference type="HOGENOM" id="CLU_1797590_0_0_1"/>
<reference evidence="2 3" key="1">
    <citation type="journal article" date="2014" name="Genome Announc.">
        <title>Draft genome sequence of Sclerotinia borealis, a psychrophilic plant pathogenic fungus.</title>
        <authorList>
            <person name="Mardanov A.V."/>
            <person name="Beletsky A.V."/>
            <person name="Kadnikov V.V."/>
            <person name="Ignatov A.N."/>
            <person name="Ravin N.V."/>
        </authorList>
    </citation>
    <scope>NUCLEOTIDE SEQUENCE [LARGE SCALE GENOMIC DNA]</scope>
    <source>
        <strain evidence="3">F-4157</strain>
    </source>
</reference>
<keyword evidence="3" id="KW-1185">Reference proteome</keyword>
<name>W9CIT9_SCLBF</name>
<comment type="caution">
    <text evidence="2">The sequence shown here is derived from an EMBL/GenBank/DDBJ whole genome shotgun (WGS) entry which is preliminary data.</text>
</comment>